<dbReference type="Gene3D" id="2.40.10.500">
    <property type="match status" value="1"/>
</dbReference>
<dbReference type="PROSITE" id="PS51125">
    <property type="entry name" value="NHL"/>
    <property type="match status" value="1"/>
</dbReference>
<feature type="repeat" description="NHL" evidence="2">
    <location>
        <begin position="211"/>
        <end position="242"/>
    </location>
</feature>
<dbReference type="EMBL" id="CAJOAX010005484">
    <property type="protein sequence ID" value="CAF3949549.1"/>
    <property type="molecule type" value="Genomic_DNA"/>
</dbReference>
<sequence>MEKPFNDAPLLRSAKLNSNAKWIQNGATIVGGNRQGNAINHLYGPNGLYVDDDQTIYIVDFVDHRIVEYKCGATTGRVVIGEYGSENRSNQLNTPTDMIIDKEKDSLIICNYNNKRVVRWSRQNGTNGKIIISNVGYHGLTMDDDGFFYVADCDKHEVIQYRMGQRQEIVVAGGNGEENRLDQLHAPRYIFVDRDHSIYVSDGYNHRVMIQLSNPYGIVIDQSGTVYVADNGNYRIMHWSQGATQGSIIVGGNGQENQSNQLNSSIVDDLLKLTLL</sequence>
<dbReference type="PANTHER" id="PTHR24104:SF25">
    <property type="entry name" value="PROTEIN LIN-41"/>
    <property type="match status" value="1"/>
</dbReference>
<dbReference type="InterPro" id="IPR001258">
    <property type="entry name" value="NHL_repeat"/>
</dbReference>
<dbReference type="Gene3D" id="2.120.10.30">
    <property type="entry name" value="TolB, C-terminal domain"/>
    <property type="match status" value="2"/>
</dbReference>
<reference evidence="3" key="1">
    <citation type="submission" date="2021-02" db="EMBL/GenBank/DDBJ databases">
        <authorList>
            <person name="Nowell W R."/>
        </authorList>
    </citation>
    <scope>NUCLEOTIDE SEQUENCE</scope>
</reference>
<comment type="caution">
    <text evidence="3">The sequence shown here is derived from an EMBL/GenBank/DDBJ whole genome shotgun (WGS) entry which is preliminary data.</text>
</comment>
<dbReference type="Proteomes" id="UP000663823">
    <property type="component" value="Unassembled WGS sequence"/>
</dbReference>
<protein>
    <submittedName>
        <fullName evidence="3">Uncharacterized protein</fullName>
    </submittedName>
</protein>
<evidence type="ECO:0000256" key="2">
    <source>
        <dbReference type="PROSITE-ProRule" id="PRU00504"/>
    </source>
</evidence>
<proteinExistence type="predicted"/>
<dbReference type="PANTHER" id="PTHR24104">
    <property type="entry name" value="E3 UBIQUITIN-PROTEIN LIGASE NHLRC1-RELATED"/>
    <property type="match status" value="1"/>
</dbReference>
<evidence type="ECO:0000256" key="1">
    <source>
        <dbReference type="ARBA" id="ARBA00022737"/>
    </source>
</evidence>
<organism evidence="3 4">
    <name type="scientific">Rotaria sordida</name>
    <dbReference type="NCBI Taxonomy" id="392033"/>
    <lineage>
        <taxon>Eukaryota</taxon>
        <taxon>Metazoa</taxon>
        <taxon>Spiralia</taxon>
        <taxon>Gnathifera</taxon>
        <taxon>Rotifera</taxon>
        <taxon>Eurotatoria</taxon>
        <taxon>Bdelloidea</taxon>
        <taxon>Philodinida</taxon>
        <taxon>Philodinidae</taxon>
        <taxon>Rotaria</taxon>
    </lineage>
</organism>
<dbReference type="GO" id="GO:0008270">
    <property type="term" value="F:zinc ion binding"/>
    <property type="evidence" value="ECO:0007669"/>
    <property type="project" value="UniProtKB-KW"/>
</dbReference>
<accession>A0A819KIB1</accession>
<dbReference type="InterPro" id="IPR050952">
    <property type="entry name" value="TRIM-NHL_E3_ligases"/>
</dbReference>
<evidence type="ECO:0000313" key="3">
    <source>
        <dbReference type="EMBL" id="CAF3949549.1"/>
    </source>
</evidence>
<keyword evidence="1" id="KW-0677">Repeat</keyword>
<dbReference type="AlphaFoldDB" id="A0A819KIB1"/>
<dbReference type="CDD" id="cd05819">
    <property type="entry name" value="NHL"/>
    <property type="match status" value="1"/>
</dbReference>
<dbReference type="InterPro" id="IPR011042">
    <property type="entry name" value="6-blade_b-propeller_TolB-like"/>
</dbReference>
<dbReference type="SUPFAM" id="SSF101898">
    <property type="entry name" value="NHL repeat"/>
    <property type="match status" value="1"/>
</dbReference>
<name>A0A819KIB1_9BILA</name>
<evidence type="ECO:0000313" key="4">
    <source>
        <dbReference type="Proteomes" id="UP000663823"/>
    </source>
</evidence>
<gene>
    <name evidence="3" type="ORF">OTI717_LOCUS26305</name>
</gene>
<dbReference type="Pfam" id="PF01436">
    <property type="entry name" value="NHL"/>
    <property type="match status" value="2"/>
</dbReference>